<protein>
    <submittedName>
        <fullName evidence="10">Mucolipin-3-like isoform X2</fullName>
    </submittedName>
</protein>
<keyword evidence="2 6" id="KW-0812">Transmembrane</keyword>
<dbReference type="Pfam" id="PF21381">
    <property type="entry name" value="MCLN_ECD"/>
    <property type="match status" value="1"/>
</dbReference>
<reference evidence="10" key="1">
    <citation type="submission" date="2025-08" db="UniProtKB">
        <authorList>
            <consortium name="RefSeq"/>
        </authorList>
    </citation>
    <scope>IDENTIFICATION</scope>
    <source>
        <tissue evidence="10">Tentacle</tissue>
    </source>
</reference>
<dbReference type="Pfam" id="PF00520">
    <property type="entry name" value="Ion_trans"/>
    <property type="match status" value="1"/>
</dbReference>
<feature type="transmembrane region" description="Helical" evidence="6">
    <location>
        <begin position="410"/>
        <end position="432"/>
    </location>
</feature>
<feature type="transmembrane region" description="Helical" evidence="6">
    <location>
        <begin position="478"/>
        <end position="499"/>
    </location>
</feature>
<dbReference type="InterPro" id="IPR049134">
    <property type="entry name" value="MCLN_ECD"/>
</dbReference>
<dbReference type="CDD" id="cd21050">
    <property type="entry name" value="ELD_TRPML"/>
    <property type="match status" value="1"/>
</dbReference>
<sequence>MSSTMSHKNSRNRSSLTRSSSVSKEPLLTNVEEESEDQVFSDSITSNIRYGFYSKSFRNPGDVTMGETHTETPYNRREFSRREILKAKLKYHFMNPWRKYKARKRKPWKLLIQIFKIIIVTVQVGLFGNDRFSVVQFAEENHQALQYLFLKDYNGEADNAAIVYTRDEVYSYLHYAHEQYYNIFDAVGSYDYESKDADGNPPHVVLCYRRFKNFTVGSKDNLLVFVPDTVSECQKLPKPIENKHYIKNDSFQFGMLLNLNLSFTLNAINLRGVKSWDKPACYSLKVTINFDNTKLDGQMPISLDMENSWLKCEDDSEIKTSDEEVGHLIAIAFLVFGVIVIVISTLSLILCLRSLYKSIHLAKDGDYYDVCSVLFGLAVLLVWCGLLRFLQYFKQYNTLLVTIKAAGPSVLRFCVCSGVLFVGFTLCGWIVLGPYHPKFRDTTVTAECLYSLVNGDDMFNTYALVNPKNQAIWIYSKLYLYIFISLFIYVVLSLFIGIIGDTYERLKDMGQLPASRLQTFLEENHRETRQAGNATQSSANENNTAILVSSTTTNDSMYRRVSMESTGVE</sequence>
<feature type="transmembrane region" description="Helical" evidence="6">
    <location>
        <begin position="108"/>
        <end position="128"/>
    </location>
</feature>
<dbReference type="Gene3D" id="1.10.287.70">
    <property type="match status" value="1"/>
</dbReference>
<dbReference type="AlphaFoldDB" id="A0A6P8HU12"/>
<dbReference type="GO" id="GO:0072345">
    <property type="term" value="F:NAADP-sensitive calcium-release channel activity"/>
    <property type="evidence" value="ECO:0007669"/>
    <property type="project" value="TreeGrafter"/>
</dbReference>
<comment type="subcellular location">
    <subcellularLocation>
        <location evidence="1">Membrane</location>
        <topology evidence="1">Multi-pass membrane protein</topology>
    </subcellularLocation>
</comment>
<dbReference type="InterPro" id="IPR039031">
    <property type="entry name" value="Mucolipin"/>
</dbReference>
<keyword evidence="4 6" id="KW-0472">Membrane</keyword>
<keyword evidence="9" id="KW-1185">Reference proteome</keyword>
<dbReference type="GeneID" id="116292967"/>
<evidence type="ECO:0000259" key="8">
    <source>
        <dbReference type="Pfam" id="PF21381"/>
    </source>
</evidence>
<evidence type="ECO:0000259" key="7">
    <source>
        <dbReference type="Pfam" id="PF00520"/>
    </source>
</evidence>
<evidence type="ECO:0000256" key="5">
    <source>
        <dbReference type="SAM" id="MobiDB-lite"/>
    </source>
</evidence>
<evidence type="ECO:0000256" key="6">
    <source>
        <dbReference type="SAM" id="Phobius"/>
    </source>
</evidence>
<feature type="domain" description="Mucolipin extracytosolic" evidence="8">
    <location>
        <begin position="134"/>
        <end position="312"/>
    </location>
</feature>
<feature type="transmembrane region" description="Helical" evidence="6">
    <location>
        <begin position="367"/>
        <end position="390"/>
    </location>
</feature>
<gene>
    <name evidence="10" type="primary">LOC116292967</name>
</gene>
<proteinExistence type="predicted"/>
<evidence type="ECO:0000256" key="2">
    <source>
        <dbReference type="ARBA" id="ARBA00022692"/>
    </source>
</evidence>
<organism evidence="9 10">
    <name type="scientific">Actinia tenebrosa</name>
    <name type="common">Australian red waratah sea anemone</name>
    <dbReference type="NCBI Taxonomy" id="6105"/>
    <lineage>
        <taxon>Eukaryota</taxon>
        <taxon>Metazoa</taxon>
        <taxon>Cnidaria</taxon>
        <taxon>Anthozoa</taxon>
        <taxon>Hexacorallia</taxon>
        <taxon>Actiniaria</taxon>
        <taxon>Actiniidae</taxon>
        <taxon>Actinia</taxon>
    </lineage>
</organism>
<feature type="domain" description="Ion transport" evidence="7">
    <location>
        <begin position="335"/>
        <end position="508"/>
    </location>
</feature>
<dbReference type="GO" id="GO:0005886">
    <property type="term" value="C:plasma membrane"/>
    <property type="evidence" value="ECO:0007669"/>
    <property type="project" value="TreeGrafter"/>
</dbReference>
<feature type="compositionally biased region" description="Low complexity" evidence="5">
    <location>
        <begin position="12"/>
        <end position="23"/>
    </location>
</feature>
<dbReference type="PANTHER" id="PTHR12127:SF7">
    <property type="entry name" value="SD02261P"/>
    <property type="match status" value="1"/>
</dbReference>
<keyword evidence="3 6" id="KW-1133">Transmembrane helix</keyword>
<name>A0A6P8HU12_ACTTE</name>
<dbReference type="Proteomes" id="UP000515163">
    <property type="component" value="Unplaced"/>
</dbReference>
<evidence type="ECO:0000256" key="3">
    <source>
        <dbReference type="ARBA" id="ARBA00022989"/>
    </source>
</evidence>
<evidence type="ECO:0000256" key="4">
    <source>
        <dbReference type="ARBA" id="ARBA00023136"/>
    </source>
</evidence>
<dbReference type="RefSeq" id="XP_031556190.1">
    <property type="nucleotide sequence ID" value="XM_031700330.1"/>
</dbReference>
<evidence type="ECO:0000313" key="10">
    <source>
        <dbReference type="RefSeq" id="XP_031556190.1"/>
    </source>
</evidence>
<evidence type="ECO:0000313" key="9">
    <source>
        <dbReference type="Proteomes" id="UP000515163"/>
    </source>
</evidence>
<dbReference type="InterPro" id="IPR005821">
    <property type="entry name" value="Ion_trans_dom"/>
</dbReference>
<accession>A0A6P8HU12</accession>
<feature type="region of interest" description="Disordered" evidence="5">
    <location>
        <begin position="1"/>
        <end position="34"/>
    </location>
</feature>
<dbReference type="PANTHER" id="PTHR12127">
    <property type="entry name" value="MUCOLIPIN"/>
    <property type="match status" value="1"/>
</dbReference>
<dbReference type="OrthoDB" id="263481at2759"/>
<dbReference type="GO" id="GO:0005765">
    <property type="term" value="C:lysosomal membrane"/>
    <property type="evidence" value="ECO:0007669"/>
    <property type="project" value="TreeGrafter"/>
</dbReference>
<feature type="transmembrane region" description="Helical" evidence="6">
    <location>
        <begin position="328"/>
        <end position="355"/>
    </location>
</feature>
<evidence type="ECO:0000256" key="1">
    <source>
        <dbReference type="ARBA" id="ARBA00004141"/>
    </source>
</evidence>